<feature type="domain" description="Protein Lines N-terminal" evidence="1">
    <location>
        <begin position="389"/>
        <end position="510"/>
    </location>
</feature>
<evidence type="ECO:0000313" key="3">
    <source>
        <dbReference type="EMBL" id="KAK6922988.1"/>
    </source>
</evidence>
<name>A0AAN8UTM0_9MAGN</name>
<dbReference type="Pfam" id="PF14695">
    <property type="entry name" value="LINES_C"/>
    <property type="match status" value="1"/>
</dbReference>
<proteinExistence type="predicted"/>
<reference evidence="3 4" key="1">
    <citation type="submission" date="2023-12" db="EMBL/GenBank/DDBJ databases">
        <title>A high-quality genome assembly for Dillenia turbinata (Dilleniales).</title>
        <authorList>
            <person name="Chanderbali A."/>
        </authorList>
    </citation>
    <scope>NUCLEOTIDE SEQUENCE [LARGE SCALE GENOMIC DNA]</scope>
    <source>
        <strain evidence="3">LSX21</strain>
        <tissue evidence="3">Leaf</tissue>
    </source>
</reference>
<dbReference type="InterPro" id="IPR032794">
    <property type="entry name" value="LINES_N"/>
</dbReference>
<evidence type="ECO:0000313" key="4">
    <source>
        <dbReference type="Proteomes" id="UP001370490"/>
    </source>
</evidence>
<feature type="domain" description="Protein Lines C-terminal" evidence="2">
    <location>
        <begin position="578"/>
        <end position="613"/>
    </location>
</feature>
<sequence length="626" mass="71970">MDSDSDDEDVKPKCGNHCLIKCVIKLIPFLSVGSKFIQHISGNILVVMYKFLAESAGDWHGFIQLLCICLQLAINKVYSSYSSKLLNASEHLSCSLDVVIQLQPSLETANLNVVSGLIRVMRNILKLLNQREDSLPKVIYLDHVNSCLSNVPWISLIDEALNDPKCDDSSGRKLLLLGEEDGHLESRLILLGYFLQFLCSLVDQSGLVEREIGSNFNHPILFQITSMIPRVLNCCLCEERDHTMFIIRYFKHKMLMMMIRLSSLINQDYSVLVSWVQLLHKYFEDDLEKPIMELKREEDASLIDSPFLNCTSDLEGQGFGMSHLQRQVIFLFLKCSISLMCSREKNDPPCRTSNLCPSVELKPDQEFCTQRKSLLEIYTWLERQISRNMFMDEKLFLAKHMEFSLSILQLYMHEDDLLFKMLLLQLSLPSSAEKLMCGKRTFQEMKDDILFHVSNIFNPISVFHLFLAELSYDHQVLLDYLISKDTGISCGEYLLRCLRLVCDSWGFFVEFFVDQSITSQSCCKKINAFQDGPNSQSQLSSLGGGDKTYVSLNVDDAEKPKPDISYGRSRGNYYANAKVCLLLLKNSIENLRQKNLFPYNPEALLRRLSRFQELCHKQEEYFISNN</sequence>
<dbReference type="AlphaFoldDB" id="A0AAN8UTM0"/>
<protein>
    <submittedName>
        <fullName evidence="3">Protein Lines, N-terminal</fullName>
    </submittedName>
</protein>
<dbReference type="PANTHER" id="PTHR16057:SF1">
    <property type="entry name" value="PROTEIN LINES HOMOLOG 1"/>
    <property type="match status" value="1"/>
</dbReference>
<accession>A0AAN8UTM0</accession>
<dbReference type="InterPro" id="IPR024875">
    <property type="entry name" value="Protein_Lines"/>
</dbReference>
<dbReference type="PANTHER" id="PTHR16057">
    <property type="entry name" value="WINS1, 2 PROTEIN"/>
    <property type="match status" value="1"/>
</dbReference>
<evidence type="ECO:0000259" key="2">
    <source>
        <dbReference type="Pfam" id="PF14695"/>
    </source>
</evidence>
<dbReference type="EMBL" id="JBAMMX010000018">
    <property type="protein sequence ID" value="KAK6922988.1"/>
    <property type="molecule type" value="Genomic_DNA"/>
</dbReference>
<dbReference type="Pfam" id="PF14694">
    <property type="entry name" value="LINES_N"/>
    <property type="match status" value="1"/>
</dbReference>
<dbReference type="Proteomes" id="UP001370490">
    <property type="component" value="Unassembled WGS sequence"/>
</dbReference>
<gene>
    <name evidence="3" type="ORF">RJ641_011292</name>
</gene>
<organism evidence="3 4">
    <name type="scientific">Dillenia turbinata</name>
    <dbReference type="NCBI Taxonomy" id="194707"/>
    <lineage>
        <taxon>Eukaryota</taxon>
        <taxon>Viridiplantae</taxon>
        <taxon>Streptophyta</taxon>
        <taxon>Embryophyta</taxon>
        <taxon>Tracheophyta</taxon>
        <taxon>Spermatophyta</taxon>
        <taxon>Magnoliopsida</taxon>
        <taxon>eudicotyledons</taxon>
        <taxon>Gunneridae</taxon>
        <taxon>Pentapetalae</taxon>
        <taxon>Dilleniales</taxon>
        <taxon>Dilleniaceae</taxon>
        <taxon>Dillenia</taxon>
    </lineage>
</organism>
<dbReference type="InterPro" id="IPR029415">
    <property type="entry name" value="Lines_C"/>
</dbReference>
<comment type="caution">
    <text evidence="3">The sequence shown here is derived from an EMBL/GenBank/DDBJ whole genome shotgun (WGS) entry which is preliminary data.</text>
</comment>
<keyword evidence="4" id="KW-1185">Reference proteome</keyword>
<evidence type="ECO:0000259" key="1">
    <source>
        <dbReference type="Pfam" id="PF14694"/>
    </source>
</evidence>